<dbReference type="PANTHER" id="PTHR46031">
    <property type="match status" value="1"/>
</dbReference>
<name>A0AAQ3T887_PASNO</name>
<evidence type="ECO:0000256" key="2">
    <source>
        <dbReference type="ARBA" id="ARBA00022884"/>
    </source>
</evidence>
<dbReference type="InterPro" id="IPR044450">
    <property type="entry name" value="AtDRB-like_DSRM_1"/>
</dbReference>
<feature type="region of interest" description="Disordered" evidence="5">
    <location>
        <begin position="301"/>
        <end position="326"/>
    </location>
</feature>
<dbReference type="Gene3D" id="3.30.160.20">
    <property type="match status" value="3"/>
</dbReference>
<feature type="compositionally biased region" description="Polar residues" evidence="5">
    <location>
        <begin position="317"/>
        <end position="326"/>
    </location>
</feature>
<evidence type="ECO:0000256" key="5">
    <source>
        <dbReference type="SAM" id="MobiDB-lite"/>
    </source>
</evidence>
<evidence type="ECO:0000256" key="1">
    <source>
        <dbReference type="ARBA" id="ARBA00022737"/>
    </source>
</evidence>
<dbReference type="SUPFAM" id="SSF54768">
    <property type="entry name" value="dsRNA-binding domain-like"/>
    <property type="match status" value="3"/>
</dbReference>
<comment type="function">
    <text evidence="3">Binds double-stranded RNA.</text>
</comment>
<reference evidence="7 8" key="1">
    <citation type="submission" date="2024-02" db="EMBL/GenBank/DDBJ databases">
        <title>High-quality chromosome-scale genome assembly of Pensacola bahiagrass (Paspalum notatum Flugge var. saurae).</title>
        <authorList>
            <person name="Vega J.M."/>
            <person name="Podio M."/>
            <person name="Orjuela J."/>
            <person name="Siena L.A."/>
            <person name="Pessino S.C."/>
            <person name="Combes M.C."/>
            <person name="Mariac C."/>
            <person name="Albertini E."/>
            <person name="Pupilli F."/>
            <person name="Ortiz J.P.A."/>
            <person name="Leblanc O."/>
        </authorList>
    </citation>
    <scope>NUCLEOTIDE SEQUENCE [LARGE SCALE GENOMIC DNA]</scope>
    <source>
        <strain evidence="7">R1</strain>
        <tissue evidence="7">Leaf</tissue>
    </source>
</reference>
<feature type="domain" description="DRBM" evidence="6">
    <location>
        <begin position="179"/>
        <end position="247"/>
    </location>
</feature>
<evidence type="ECO:0000256" key="3">
    <source>
        <dbReference type="ARBA" id="ARBA00037597"/>
    </source>
</evidence>
<dbReference type="AlphaFoldDB" id="A0AAQ3T887"/>
<keyword evidence="1" id="KW-0677">Repeat</keyword>
<dbReference type="EMBL" id="CP144748">
    <property type="protein sequence ID" value="WVZ68658.1"/>
    <property type="molecule type" value="Genomic_DNA"/>
</dbReference>
<dbReference type="CDD" id="cd19907">
    <property type="entry name" value="DSRM_AtDRB-like_rpt1"/>
    <property type="match status" value="1"/>
</dbReference>
<gene>
    <name evidence="7" type="ORF">U9M48_017572</name>
</gene>
<organism evidence="7 8">
    <name type="scientific">Paspalum notatum var. saurae</name>
    <dbReference type="NCBI Taxonomy" id="547442"/>
    <lineage>
        <taxon>Eukaryota</taxon>
        <taxon>Viridiplantae</taxon>
        <taxon>Streptophyta</taxon>
        <taxon>Embryophyta</taxon>
        <taxon>Tracheophyta</taxon>
        <taxon>Spermatophyta</taxon>
        <taxon>Magnoliopsida</taxon>
        <taxon>Liliopsida</taxon>
        <taxon>Poales</taxon>
        <taxon>Poaceae</taxon>
        <taxon>PACMAD clade</taxon>
        <taxon>Panicoideae</taxon>
        <taxon>Andropogonodae</taxon>
        <taxon>Paspaleae</taxon>
        <taxon>Paspalinae</taxon>
        <taxon>Paspalum</taxon>
    </lineage>
</organism>
<dbReference type="PANTHER" id="PTHR46031:SF36">
    <property type="entry name" value="DOUBLE-STRANDED RNA-BINDING PROTEIN 1"/>
    <property type="match status" value="1"/>
</dbReference>
<evidence type="ECO:0000313" key="7">
    <source>
        <dbReference type="EMBL" id="WVZ68658.1"/>
    </source>
</evidence>
<protein>
    <recommendedName>
        <fullName evidence="6">DRBM domain-containing protein</fullName>
    </recommendedName>
</protein>
<proteinExistence type="predicted"/>
<feature type="domain" description="DRBM" evidence="6">
    <location>
        <begin position="1"/>
        <end position="71"/>
    </location>
</feature>
<evidence type="ECO:0000256" key="4">
    <source>
        <dbReference type="PROSITE-ProRule" id="PRU00266"/>
    </source>
</evidence>
<dbReference type="InterPro" id="IPR014720">
    <property type="entry name" value="dsRBD_dom"/>
</dbReference>
<sequence>MYKARLQELCQRRRWAPPSYDVTREGPDHVPIFRATVAVHDEKFCSPDEGARSAKEASNLAAMAAFERLSALPAASLASAPAPAAPAPTPTETQLPYKTQLQMYAQKRGKQLPSYRSIHAGSLHAPLFKSVVTIDGQTFESPEYCRTLKEAETAAAKVALMSLPQEASPPEQFPVPSVSFKNLLQELAQKEGFPLPVYVTIPDVSNYSAGFNSTVEIQGTVFQGESGNTKKQAEMNAAKAAFQHFKDRGKNSICSAVHEGSSAQQGIKNVQKIKILEPVHFVSSVLTAKCGKDNDFGAINHDAGSVGPANPLPLPGTRQSLDGSTQSTKLEVVKSSLPEPSTEVQAMGSSLVGKLPLPEPSMDSSLEISRLPLPGPSMNVEVMDSSLEVDKPPLPESSTEVEVLDSSLQVQAVEPSIPEPITESEGMDSSPQVNKLPIPKPSSEAEAMDSSLEHTLVVNGRSPPTALASTSSLPTVTATRPVRSDGCGCYMLTNRIQVYPRHTDMAIPEGATLLPISDDAWVAVSLPYSNNNECI</sequence>
<evidence type="ECO:0000259" key="6">
    <source>
        <dbReference type="PROSITE" id="PS50137"/>
    </source>
</evidence>
<accession>A0AAQ3T887</accession>
<dbReference type="Pfam" id="PF00035">
    <property type="entry name" value="dsrm"/>
    <property type="match status" value="3"/>
</dbReference>
<evidence type="ECO:0000313" key="8">
    <source>
        <dbReference type="Proteomes" id="UP001341281"/>
    </source>
</evidence>
<keyword evidence="8" id="KW-1185">Reference proteome</keyword>
<dbReference type="Proteomes" id="UP001341281">
    <property type="component" value="Chromosome 04"/>
</dbReference>
<keyword evidence="2 4" id="KW-0694">RNA-binding</keyword>
<dbReference type="GO" id="GO:0003725">
    <property type="term" value="F:double-stranded RNA binding"/>
    <property type="evidence" value="ECO:0007669"/>
    <property type="project" value="InterPro"/>
</dbReference>
<dbReference type="SMART" id="SM00358">
    <property type="entry name" value="DSRM"/>
    <property type="match status" value="3"/>
</dbReference>
<dbReference type="PROSITE" id="PS50137">
    <property type="entry name" value="DS_RBD"/>
    <property type="match status" value="3"/>
</dbReference>
<feature type="domain" description="DRBM" evidence="6">
    <location>
        <begin position="96"/>
        <end position="165"/>
    </location>
</feature>